<dbReference type="InterPro" id="IPR013083">
    <property type="entry name" value="Znf_RING/FYVE/PHD"/>
</dbReference>
<evidence type="ECO:0000256" key="4">
    <source>
        <dbReference type="PROSITE-ProRule" id="PRU00146"/>
    </source>
</evidence>
<evidence type="ECO:0000313" key="8">
    <source>
        <dbReference type="Proteomes" id="UP000814243"/>
    </source>
</evidence>
<keyword evidence="5" id="KW-0175">Coiled coil</keyword>
<comment type="caution">
    <text evidence="7">The sequence shown here is derived from an EMBL/GenBank/DDBJ whole genome shotgun (WGS) entry which is preliminary data.</text>
</comment>
<evidence type="ECO:0000256" key="2">
    <source>
        <dbReference type="ARBA" id="ARBA00022771"/>
    </source>
</evidence>
<reference evidence="7" key="1">
    <citation type="journal article" date="2021" name="G3 (Bethesda)">
        <title>Genome and transcriptome analysis of the beet armyworm Spodoptera exigua reveals targets for pest control. .</title>
        <authorList>
            <person name="Simon S."/>
            <person name="Breeschoten T."/>
            <person name="Jansen H.J."/>
            <person name="Dirks R.P."/>
            <person name="Schranz M.E."/>
            <person name="Ros V.I.D."/>
        </authorList>
    </citation>
    <scope>NUCLEOTIDE SEQUENCE</scope>
    <source>
        <strain evidence="7">TB_SE_WUR_2020</strain>
    </source>
</reference>
<dbReference type="PROSITE" id="PS01359">
    <property type="entry name" value="ZF_PHD_1"/>
    <property type="match status" value="1"/>
</dbReference>
<dbReference type="SMART" id="SM00249">
    <property type="entry name" value="PHD"/>
    <property type="match status" value="1"/>
</dbReference>
<sequence length="451" mass="50618">MSVKCGGCEAVVHDDTYMQCSRPECTKLYHLSCLALTREKYEALTEDYVSCWMCPECVSMIPKRNNSETPVRSTQNTIMDSTSFTPSSYVNTARGSRHCQKTTDTEDKLFEVLHEFRLEMKSRLDNQIKEYGMLKKRFVATETELREVRSLMQVLIEKANKVDELEARIEVLKQKNEQLESSLVLKNPTQGKKDQTEGSKVSFVNAVKQNLKTVVTNKVARKECVATKPTELQIQSTTSHENNLNINHINTDVEEKETEEGKWITINRRRNRYPNSEVKRGGSTGTNEIQGTERKKYLHVWRLQKDTIEENLEKHVKYICGNENVRGLRTKLEDFYAGVTASGAHLFAITETGCNESIHDAEIIPPSYIILRCDRADGRKQGGACLVATPRFELRRVSLPGDINIDKQSNDIVNCNGRVLDLVLSSLSGEGGVCVCGGGAARAGGRASPTA</sequence>
<dbReference type="InterPro" id="IPR001965">
    <property type="entry name" value="Znf_PHD"/>
</dbReference>
<protein>
    <recommendedName>
        <fullName evidence="6">PHD-type domain-containing protein</fullName>
    </recommendedName>
</protein>
<accession>A0A922MSB6</accession>
<dbReference type="SUPFAM" id="SSF57903">
    <property type="entry name" value="FYVE/PHD zinc finger"/>
    <property type="match status" value="1"/>
</dbReference>
<name>A0A922MSB6_SPOEX</name>
<evidence type="ECO:0000259" key="6">
    <source>
        <dbReference type="PROSITE" id="PS50016"/>
    </source>
</evidence>
<keyword evidence="3" id="KW-0862">Zinc</keyword>
<evidence type="ECO:0000256" key="5">
    <source>
        <dbReference type="SAM" id="Coils"/>
    </source>
</evidence>
<dbReference type="InterPro" id="IPR019787">
    <property type="entry name" value="Znf_PHD-finger"/>
</dbReference>
<feature type="domain" description="PHD-type" evidence="6">
    <location>
        <begin position="2"/>
        <end position="60"/>
    </location>
</feature>
<evidence type="ECO:0000256" key="1">
    <source>
        <dbReference type="ARBA" id="ARBA00022723"/>
    </source>
</evidence>
<evidence type="ECO:0000256" key="3">
    <source>
        <dbReference type="ARBA" id="ARBA00022833"/>
    </source>
</evidence>
<feature type="coiled-coil region" evidence="5">
    <location>
        <begin position="148"/>
        <end position="182"/>
    </location>
</feature>
<organism evidence="7 8">
    <name type="scientific">Spodoptera exigua</name>
    <name type="common">Beet armyworm</name>
    <name type="synonym">Noctua fulgens</name>
    <dbReference type="NCBI Taxonomy" id="7107"/>
    <lineage>
        <taxon>Eukaryota</taxon>
        <taxon>Metazoa</taxon>
        <taxon>Ecdysozoa</taxon>
        <taxon>Arthropoda</taxon>
        <taxon>Hexapoda</taxon>
        <taxon>Insecta</taxon>
        <taxon>Pterygota</taxon>
        <taxon>Neoptera</taxon>
        <taxon>Endopterygota</taxon>
        <taxon>Lepidoptera</taxon>
        <taxon>Glossata</taxon>
        <taxon>Ditrysia</taxon>
        <taxon>Noctuoidea</taxon>
        <taxon>Noctuidae</taxon>
        <taxon>Amphipyrinae</taxon>
        <taxon>Spodoptera</taxon>
    </lineage>
</organism>
<dbReference type="PROSITE" id="PS50016">
    <property type="entry name" value="ZF_PHD_2"/>
    <property type="match status" value="1"/>
</dbReference>
<dbReference type="EMBL" id="JACEFF010000182">
    <property type="protein sequence ID" value="KAH9642685.1"/>
    <property type="molecule type" value="Genomic_DNA"/>
</dbReference>
<keyword evidence="2 4" id="KW-0863">Zinc-finger</keyword>
<keyword evidence="1" id="KW-0479">Metal-binding</keyword>
<dbReference type="AlphaFoldDB" id="A0A922MSB6"/>
<proteinExistence type="predicted"/>
<dbReference type="GO" id="GO:0008270">
    <property type="term" value="F:zinc ion binding"/>
    <property type="evidence" value="ECO:0007669"/>
    <property type="project" value="UniProtKB-KW"/>
</dbReference>
<dbReference type="InterPro" id="IPR011011">
    <property type="entry name" value="Znf_FYVE_PHD"/>
</dbReference>
<dbReference type="InterPro" id="IPR019786">
    <property type="entry name" value="Zinc_finger_PHD-type_CS"/>
</dbReference>
<evidence type="ECO:0000313" key="7">
    <source>
        <dbReference type="EMBL" id="KAH9642685.1"/>
    </source>
</evidence>
<dbReference type="Gene3D" id="3.30.40.10">
    <property type="entry name" value="Zinc/RING finger domain, C3HC4 (zinc finger)"/>
    <property type="match status" value="1"/>
</dbReference>
<dbReference type="Proteomes" id="UP000814243">
    <property type="component" value="Unassembled WGS sequence"/>
</dbReference>
<gene>
    <name evidence="7" type="ORF">HF086_011042</name>
</gene>